<organism evidence="2 3">
    <name type="scientific">Novosphingobium chloroacetimidivorans</name>
    <dbReference type="NCBI Taxonomy" id="1428314"/>
    <lineage>
        <taxon>Bacteria</taxon>
        <taxon>Pseudomonadati</taxon>
        <taxon>Pseudomonadota</taxon>
        <taxon>Alphaproteobacteria</taxon>
        <taxon>Sphingomonadales</taxon>
        <taxon>Sphingomonadaceae</taxon>
        <taxon>Novosphingobium</taxon>
    </lineage>
</organism>
<dbReference type="InterPro" id="IPR036622">
    <property type="entry name" value="LigA_sf"/>
</dbReference>
<sequence length="108" mass="11928">MSLYSLSKLIYSLNRDPVAKAQFLSEPAKLADNFDLTAEERDAFVSHDVGKMYVLGVNGQILMHMAALCGIEWSDYLQRMRDGVKTHGPVREGIYAMTTGTDEKVAGA</sequence>
<dbReference type="InterPro" id="IPR011986">
    <property type="entry name" value="Xdiol_dOase_LigA"/>
</dbReference>
<reference evidence="2 3" key="1">
    <citation type="submission" date="2020-08" db="EMBL/GenBank/DDBJ databases">
        <title>Functional genomics of gut bacteria from endangered species of beetles.</title>
        <authorList>
            <person name="Carlos-Shanley C."/>
        </authorList>
    </citation>
    <scope>NUCLEOTIDE SEQUENCE [LARGE SCALE GENOMIC DNA]</scope>
    <source>
        <strain evidence="2 3">S00245</strain>
    </source>
</reference>
<dbReference type="RefSeq" id="WP_184244497.1">
    <property type="nucleotide sequence ID" value="NZ_JACHLR010000007.1"/>
</dbReference>
<dbReference type="AlphaFoldDB" id="A0A7W7K9D1"/>
<dbReference type="SUPFAM" id="SSF48076">
    <property type="entry name" value="LigA subunit of an aromatic-ring-opening dioxygenase LigAB"/>
    <property type="match status" value="1"/>
</dbReference>
<dbReference type="EMBL" id="JACHLR010000007">
    <property type="protein sequence ID" value="MBB4858644.1"/>
    <property type="molecule type" value="Genomic_DNA"/>
</dbReference>
<feature type="domain" description="Extradiol ring-cleavage dioxygenase LigAB LigA subunit" evidence="1">
    <location>
        <begin position="6"/>
        <end position="81"/>
    </location>
</feature>
<protein>
    <recommendedName>
        <fullName evidence="1">Extradiol ring-cleavage dioxygenase LigAB LigA subunit domain-containing protein</fullName>
    </recommendedName>
</protein>
<comment type="caution">
    <text evidence="2">The sequence shown here is derived from an EMBL/GenBank/DDBJ whole genome shotgun (WGS) entry which is preliminary data.</text>
</comment>
<accession>A0A7W7K9D1</accession>
<keyword evidence="3" id="KW-1185">Reference proteome</keyword>
<dbReference type="Gene3D" id="1.10.700.10">
    <property type="entry name" value="Dioxygenase LigAB, LigA subunit"/>
    <property type="match status" value="1"/>
</dbReference>
<dbReference type="Proteomes" id="UP000555448">
    <property type="component" value="Unassembled WGS sequence"/>
</dbReference>
<dbReference type="Pfam" id="PF07746">
    <property type="entry name" value="LigA"/>
    <property type="match status" value="1"/>
</dbReference>
<dbReference type="CDD" id="cd07321">
    <property type="entry name" value="Extradiol_Dioxygenase_3A_like"/>
    <property type="match status" value="1"/>
</dbReference>
<evidence type="ECO:0000313" key="3">
    <source>
        <dbReference type="Proteomes" id="UP000555448"/>
    </source>
</evidence>
<name>A0A7W7K9D1_9SPHN</name>
<evidence type="ECO:0000313" key="2">
    <source>
        <dbReference type="EMBL" id="MBB4858644.1"/>
    </source>
</evidence>
<proteinExistence type="predicted"/>
<evidence type="ECO:0000259" key="1">
    <source>
        <dbReference type="Pfam" id="PF07746"/>
    </source>
</evidence>
<gene>
    <name evidence="2" type="ORF">HNO88_001970</name>
</gene>